<accession>A0ABT4N0D4</accession>
<reference evidence="8" key="1">
    <citation type="submission" date="2022-12" db="EMBL/GenBank/DDBJ databases">
        <authorList>
            <person name="Krivoruchko A.V."/>
            <person name="Elkin A."/>
        </authorList>
    </citation>
    <scope>NUCLEOTIDE SEQUENCE</scope>
    <source>
        <strain evidence="8">IEGM 1388</strain>
    </source>
</reference>
<feature type="compositionally biased region" description="Low complexity" evidence="6">
    <location>
        <begin position="139"/>
        <end position="161"/>
    </location>
</feature>
<dbReference type="PANTHER" id="PTHR43396">
    <property type="entry name" value="FLAVOHEMOPROTEIN"/>
    <property type="match status" value="1"/>
</dbReference>
<evidence type="ECO:0000259" key="7">
    <source>
        <dbReference type="PROSITE" id="PS01033"/>
    </source>
</evidence>
<evidence type="ECO:0000256" key="4">
    <source>
        <dbReference type="ARBA" id="ARBA00023004"/>
    </source>
</evidence>
<dbReference type="EMBL" id="JAPWIE010000004">
    <property type="protein sequence ID" value="MCZ4551407.1"/>
    <property type="molecule type" value="Genomic_DNA"/>
</dbReference>
<dbReference type="SUPFAM" id="SSF46458">
    <property type="entry name" value="Globin-like"/>
    <property type="match status" value="1"/>
</dbReference>
<evidence type="ECO:0000256" key="2">
    <source>
        <dbReference type="ARBA" id="ARBA00022621"/>
    </source>
</evidence>
<dbReference type="PANTHER" id="PTHR43396:SF3">
    <property type="entry name" value="FLAVOHEMOPROTEIN"/>
    <property type="match status" value="1"/>
</dbReference>
<evidence type="ECO:0000313" key="8">
    <source>
        <dbReference type="EMBL" id="MCZ4551407.1"/>
    </source>
</evidence>
<evidence type="ECO:0000256" key="5">
    <source>
        <dbReference type="RuleBase" id="RU000356"/>
    </source>
</evidence>
<feature type="region of interest" description="Disordered" evidence="6">
    <location>
        <begin position="134"/>
        <end position="161"/>
    </location>
</feature>
<comment type="similarity">
    <text evidence="5">Belongs to the globin family.</text>
</comment>
<dbReference type="InterPro" id="IPR000971">
    <property type="entry name" value="Globin"/>
</dbReference>
<organism evidence="8 9">
    <name type="scientific">Gordonia rubripertincta</name>
    <name type="common">Rhodococcus corallinus</name>
    <dbReference type="NCBI Taxonomy" id="36822"/>
    <lineage>
        <taxon>Bacteria</taxon>
        <taxon>Bacillati</taxon>
        <taxon>Actinomycetota</taxon>
        <taxon>Actinomycetes</taxon>
        <taxon>Mycobacteriales</taxon>
        <taxon>Gordoniaceae</taxon>
        <taxon>Gordonia</taxon>
    </lineage>
</organism>
<dbReference type="Pfam" id="PF00042">
    <property type="entry name" value="Globin"/>
    <property type="match status" value="1"/>
</dbReference>
<proteinExistence type="inferred from homology"/>
<keyword evidence="2 5" id="KW-0561">Oxygen transport</keyword>
<keyword evidence="1 5" id="KW-0349">Heme</keyword>
<sequence>MDKDLLEHSLTLVGAGDPDFTIRFYERLFDEHPSVRDLFGTNIRPQAAMLQQAIVAVLDHLDDRGWLQESVGSLGRVHASLGVTPQMYGWVATTLVTTMAAVGGDTWTDDMSVAWNEALTAVTVIMLDAYPTEAKDETTCSPPSSISSTSSPTPLGSSSTP</sequence>
<keyword evidence="9" id="KW-1185">Reference proteome</keyword>
<keyword evidence="4" id="KW-0408">Iron</keyword>
<name>A0ABT4N0D4_GORRU</name>
<dbReference type="Gene3D" id="1.10.490.10">
    <property type="entry name" value="Globins"/>
    <property type="match status" value="1"/>
</dbReference>
<keyword evidence="5" id="KW-0813">Transport</keyword>
<dbReference type="InterPro" id="IPR012292">
    <property type="entry name" value="Globin/Proto"/>
</dbReference>
<gene>
    <name evidence="8" type="ORF">O4213_15555</name>
</gene>
<dbReference type="PROSITE" id="PS01033">
    <property type="entry name" value="GLOBIN"/>
    <property type="match status" value="1"/>
</dbReference>
<dbReference type="Proteomes" id="UP001067235">
    <property type="component" value="Unassembled WGS sequence"/>
</dbReference>
<comment type="caution">
    <text evidence="8">The sequence shown here is derived from an EMBL/GenBank/DDBJ whole genome shotgun (WGS) entry which is preliminary data.</text>
</comment>
<dbReference type="InterPro" id="IPR009050">
    <property type="entry name" value="Globin-like_sf"/>
</dbReference>
<dbReference type="RefSeq" id="WP_301572226.1">
    <property type="nucleotide sequence ID" value="NZ_JAPWIE010000004.1"/>
</dbReference>
<feature type="domain" description="Globin" evidence="7">
    <location>
        <begin position="1"/>
        <end position="131"/>
    </location>
</feature>
<evidence type="ECO:0000256" key="3">
    <source>
        <dbReference type="ARBA" id="ARBA00022723"/>
    </source>
</evidence>
<evidence type="ECO:0000313" key="9">
    <source>
        <dbReference type="Proteomes" id="UP001067235"/>
    </source>
</evidence>
<protein>
    <submittedName>
        <fullName evidence="8">Globin domain-containing protein</fullName>
    </submittedName>
</protein>
<evidence type="ECO:0000256" key="1">
    <source>
        <dbReference type="ARBA" id="ARBA00022617"/>
    </source>
</evidence>
<keyword evidence="3" id="KW-0479">Metal-binding</keyword>
<evidence type="ECO:0000256" key="6">
    <source>
        <dbReference type="SAM" id="MobiDB-lite"/>
    </source>
</evidence>